<feature type="binding site" evidence="5">
    <location>
        <position position="163"/>
    </location>
    <ligand>
        <name>Ca(2+)</name>
        <dbReference type="ChEBI" id="CHEBI:29108"/>
    </ligand>
</feature>
<keyword evidence="7" id="KW-1185">Reference proteome</keyword>
<feature type="binding site" evidence="5">
    <location>
        <position position="484"/>
    </location>
    <ligand>
        <name>Ca(2+)</name>
        <dbReference type="ChEBI" id="CHEBI:29108"/>
    </ligand>
</feature>
<dbReference type="Gene3D" id="2.30.120.10">
    <property type="match status" value="1"/>
</dbReference>
<dbReference type="OrthoDB" id="9759796at2"/>
<evidence type="ECO:0000313" key="7">
    <source>
        <dbReference type="Proteomes" id="UP000321685"/>
    </source>
</evidence>
<keyword evidence="5" id="KW-0106">Calcium</keyword>
<keyword evidence="2" id="KW-0378">Hydrolase</keyword>
<evidence type="ECO:0000256" key="4">
    <source>
        <dbReference type="PIRSR" id="PIRSR001227-1"/>
    </source>
</evidence>
<name>A0A511D9G1_9PSEU</name>
<evidence type="ECO:0000256" key="5">
    <source>
        <dbReference type="PIRSR" id="PIRSR001227-2"/>
    </source>
</evidence>
<dbReference type="GO" id="GO:0046872">
    <property type="term" value="F:metal ion binding"/>
    <property type="evidence" value="ECO:0007669"/>
    <property type="project" value="UniProtKB-KW"/>
</dbReference>
<dbReference type="PANTHER" id="PTHR34218">
    <property type="entry name" value="PEPTIDASE S45 PENICILLIN AMIDASE"/>
    <property type="match status" value="1"/>
</dbReference>
<evidence type="ECO:0000256" key="2">
    <source>
        <dbReference type="ARBA" id="ARBA00022801"/>
    </source>
</evidence>
<comment type="cofactor">
    <cofactor evidence="5">
        <name>Ca(2+)</name>
        <dbReference type="ChEBI" id="CHEBI:29108"/>
    </cofactor>
    <text evidence="5">Binds 1 Ca(2+) ion per dimer.</text>
</comment>
<dbReference type="EMBL" id="BJVJ01000001">
    <property type="protein sequence ID" value="GEL21237.1"/>
    <property type="molecule type" value="Genomic_DNA"/>
</dbReference>
<dbReference type="Gene3D" id="1.10.1400.10">
    <property type="match status" value="1"/>
</dbReference>
<dbReference type="InterPro" id="IPR002692">
    <property type="entry name" value="S45"/>
</dbReference>
<dbReference type="Gene3D" id="1.10.439.10">
    <property type="entry name" value="Penicillin Amidohydrolase, domain 1"/>
    <property type="match status" value="1"/>
</dbReference>
<comment type="similarity">
    <text evidence="1">Belongs to the peptidase S45 family.</text>
</comment>
<accession>A0A511D9G1</accession>
<dbReference type="RefSeq" id="WP_147101700.1">
    <property type="nucleotide sequence ID" value="NZ_BJVJ01000001.1"/>
</dbReference>
<dbReference type="InterPro" id="IPR023343">
    <property type="entry name" value="Penicillin_amidase_dom1"/>
</dbReference>
<dbReference type="InterPro" id="IPR014395">
    <property type="entry name" value="Pen/GL7ACA/AHL_acylase"/>
</dbReference>
<dbReference type="SUPFAM" id="SSF56235">
    <property type="entry name" value="N-terminal nucleophile aminohydrolases (Ntn hydrolases)"/>
    <property type="match status" value="1"/>
</dbReference>
<dbReference type="AlphaFoldDB" id="A0A511D9G1"/>
<feature type="binding site" evidence="5">
    <location>
        <position position="307"/>
    </location>
    <ligand>
        <name>Ca(2+)</name>
        <dbReference type="ChEBI" id="CHEBI:29108"/>
    </ligand>
</feature>
<evidence type="ECO:0000313" key="6">
    <source>
        <dbReference type="EMBL" id="GEL21237.1"/>
    </source>
</evidence>
<organism evidence="6 7">
    <name type="scientific">Pseudonocardia sulfidoxydans NBRC 16205</name>
    <dbReference type="NCBI Taxonomy" id="1223511"/>
    <lineage>
        <taxon>Bacteria</taxon>
        <taxon>Bacillati</taxon>
        <taxon>Actinomycetota</taxon>
        <taxon>Actinomycetes</taxon>
        <taxon>Pseudonocardiales</taxon>
        <taxon>Pseudonocardiaceae</taxon>
        <taxon>Pseudonocardia</taxon>
    </lineage>
</organism>
<dbReference type="InterPro" id="IPR043147">
    <property type="entry name" value="Penicillin_amidase_A-knob"/>
</dbReference>
<feature type="active site" description="Nucleophile" evidence="4">
    <location>
        <position position="235"/>
    </location>
</feature>
<evidence type="ECO:0000256" key="3">
    <source>
        <dbReference type="ARBA" id="ARBA00023145"/>
    </source>
</evidence>
<dbReference type="Proteomes" id="UP000321685">
    <property type="component" value="Unassembled WGS sequence"/>
</dbReference>
<comment type="caution">
    <text evidence="6">The sequence shown here is derived from an EMBL/GenBank/DDBJ whole genome shotgun (WGS) entry which is preliminary data.</text>
</comment>
<dbReference type="GO" id="GO:0016811">
    <property type="term" value="F:hydrolase activity, acting on carbon-nitrogen (but not peptide) bonds, in linear amides"/>
    <property type="evidence" value="ECO:0007669"/>
    <property type="project" value="InterPro"/>
</dbReference>
<sequence>MSQQDTPADRRVHVVPGLESSVEMVIDRWGVTHIYASSSHDVFFAQGFNAARDRLWQIDTWRRRGLGLLSEVFGQQFVERDRAARLFMFRGDMRQEWLAYGSDTKRIASAFVAGVNAYVDMVCASPDLLPPEFRRHGYLPARWKAEDVARIRSHGLFQNVREEVARARTIRDYGIPVEELRKVREPFVPLTVPEGLDLDAIPDDVLDVYELATSAPDFADPARVPSSDAVLMEGSNNWVLDGTVTSTGRPIVANDPHRALSLPSLRYLVHLHTPNFSVIGGGEPALPGVSIGHNGSLAFGMTLFSVDQEDLYVYELDPHDPMRYRYLDGWERMQAERSIVPVRGGTEAEVELLYTRHGPVVRTTATHAFAVRAAWLEPGMAPYLGSVDYMRAKDFESFGAAMNRWGAPAENQIYADVHGNIAWKAAGLTPRRPNWDGTLPVPGDGRYEWDGFYDADELPGTENPEAGWFASANEMNLPPEHPVDKTITHDWYAPDRKRRIDATISAGRVRSVSDAARLQTDVTSLPAQRILRVLRRLTDGGGSPGLTILGGWDGALDVSSAAAALFEVWHRRHLRPAVLAAALQRLLSPQDVDAAVARLVPDESLLADSRVLLDLLEQPGDRLGPDPDTTLRHVMTSSLKAAFAECGSLMGEDPSTWAWGRLHVSELRHPLRLTDDSTGEELRVGPVPRGGSGDTVCDTAYDAAFVQTGGSTFRVVIDVGDWDASLALNHPGQSGDPASPHFDDLVDGWAQGHYFPLLYSRVAVDAAAESVLELHPPG</sequence>
<dbReference type="CDD" id="cd03747">
    <property type="entry name" value="Ntn_PGA_like"/>
    <property type="match status" value="1"/>
</dbReference>
<dbReference type="Pfam" id="PF01804">
    <property type="entry name" value="Penicil_amidase"/>
    <property type="match status" value="1"/>
</dbReference>
<dbReference type="InterPro" id="IPR043146">
    <property type="entry name" value="Penicillin_amidase_N_B-knob"/>
</dbReference>
<gene>
    <name evidence="6" type="ORF">PSU4_01910</name>
</gene>
<dbReference type="InterPro" id="IPR029055">
    <property type="entry name" value="Ntn_hydrolases_N"/>
</dbReference>
<dbReference type="PIRSF" id="PIRSF001227">
    <property type="entry name" value="Pen_acylase"/>
    <property type="match status" value="1"/>
</dbReference>
<feature type="binding site" evidence="5">
    <location>
        <position position="310"/>
    </location>
    <ligand>
        <name>Ca(2+)</name>
        <dbReference type="ChEBI" id="CHEBI:29108"/>
    </ligand>
</feature>
<proteinExistence type="inferred from homology"/>
<evidence type="ECO:0000256" key="1">
    <source>
        <dbReference type="ARBA" id="ARBA00006586"/>
    </source>
</evidence>
<dbReference type="GO" id="GO:0017000">
    <property type="term" value="P:antibiotic biosynthetic process"/>
    <property type="evidence" value="ECO:0007669"/>
    <property type="project" value="InterPro"/>
</dbReference>
<reference evidence="6 7" key="1">
    <citation type="submission" date="2019-07" db="EMBL/GenBank/DDBJ databases">
        <title>Whole genome shotgun sequence of Pseudonocardia sulfidoxydans NBRC 16205.</title>
        <authorList>
            <person name="Hosoyama A."/>
            <person name="Uohara A."/>
            <person name="Ohji S."/>
            <person name="Ichikawa N."/>
        </authorList>
    </citation>
    <scope>NUCLEOTIDE SEQUENCE [LARGE SCALE GENOMIC DNA]</scope>
    <source>
        <strain evidence="6 7">NBRC 16205</strain>
    </source>
</reference>
<keyword evidence="5" id="KW-0479">Metal-binding</keyword>
<keyword evidence="3" id="KW-0865">Zymogen</keyword>
<dbReference type="Gene3D" id="3.60.20.10">
    <property type="entry name" value="Glutamine Phosphoribosylpyrophosphate, subunit 1, domain 1"/>
    <property type="match status" value="1"/>
</dbReference>
<dbReference type="PANTHER" id="PTHR34218:SF4">
    <property type="entry name" value="ACYL-HOMOSERINE LACTONE ACYLASE QUIP"/>
    <property type="match status" value="1"/>
</dbReference>
<protein>
    <submittedName>
        <fullName evidence="6">Penicillin amidase</fullName>
    </submittedName>
</protein>